<feature type="compositionally biased region" description="Basic and acidic residues" evidence="1">
    <location>
        <begin position="322"/>
        <end position="333"/>
    </location>
</feature>
<sequence length="398" mass="46780">MRPYLDDRIKEDFRHERERAAKSERELARTSRASGGRRSEQDQKQRALVEDEARSAEQYRRKKALSDAKARLPALQAASSGDQRRLRRVMWHVFGRLGKRRRELMVPFVAKDPEPPLDAREHEERTKLLQREKQKKEKLARIHPWRRFYDRQDPTPWLRQHLSPIEKNWDLAMLHNYIKDQKTHQQSTPGVSFPRNIIRDVNPLSKIPKEDIYGRPLAKRRVTKLSRKWWKRVAEKILPPVDKGEWDLLQALASGDASAEMYTMPRRRPIASPINTDSNGQDRWDWTSYATLPARVAERPRTRALTLLTGQSDPNPHSRNPKVRESPRQYSRREVRREYAKIWEATSYMEPRGNRKDKQAQRPQSPVWGKVGLIPPPPSFVQRQVYEGVDSQGRKIGG</sequence>
<evidence type="ECO:0000313" key="2">
    <source>
        <dbReference type="EMBL" id="OLN81320.1"/>
    </source>
</evidence>
<feature type="region of interest" description="Disordered" evidence="1">
    <location>
        <begin position="348"/>
        <end position="398"/>
    </location>
</feature>
<feature type="compositionally biased region" description="Basic and acidic residues" evidence="1">
    <location>
        <begin position="1"/>
        <end position="29"/>
    </location>
</feature>
<feature type="compositionally biased region" description="Basic and acidic residues" evidence="1">
    <location>
        <begin position="37"/>
        <end position="56"/>
    </location>
</feature>
<accession>A0A1Q8RAB7</accession>
<protein>
    <submittedName>
        <fullName evidence="2">Uncharacterized protein</fullName>
    </submittedName>
</protein>
<organism evidence="2 3">
    <name type="scientific">Colletotrichum chlorophyti</name>
    <dbReference type="NCBI Taxonomy" id="708187"/>
    <lineage>
        <taxon>Eukaryota</taxon>
        <taxon>Fungi</taxon>
        <taxon>Dikarya</taxon>
        <taxon>Ascomycota</taxon>
        <taxon>Pezizomycotina</taxon>
        <taxon>Sordariomycetes</taxon>
        <taxon>Hypocreomycetidae</taxon>
        <taxon>Glomerellales</taxon>
        <taxon>Glomerellaceae</taxon>
        <taxon>Colletotrichum</taxon>
    </lineage>
</organism>
<dbReference type="Proteomes" id="UP000186583">
    <property type="component" value="Unassembled WGS sequence"/>
</dbReference>
<keyword evidence="3" id="KW-1185">Reference proteome</keyword>
<name>A0A1Q8RAB7_9PEZI</name>
<gene>
    <name evidence="2" type="ORF">CCHL11_10028</name>
</gene>
<reference evidence="2 3" key="1">
    <citation type="submission" date="2016-11" db="EMBL/GenBank/DDBJ databases">
        <title>Draft Genome Assembly of Colletotrichum chlorophyti a pathogen of herbaceous plants.</title>
        <authorList>
            <person name="Gan P."/>
            <person name="Narusaka M."/>
            <person name="Tsushima A."/>
            <person name="Narusaka Y."/>
            <person name="Takano Y."/>
            <person name="Shirasu K."/>
        </authorList>
    </citation>
    <scope>NUCLEOTIDE SEQUENCE [LARGE SCALE GENOMIC DNA]</scope>
    <source>
        <strain evidence="2 3">NTL11</strain>
    </source>
</reference>
<dbReference type="EMBL" id="MPGH01000256">
    <property type="protein sequence ID" value="OLN81320.1"/>
    <property type="molecule type" value="Genomic_DNA"/>
</dbReference>
<feature type="region of interest" description="Disordered" evidence="1">
    <location>
        <begin position="1"/>
        <end position="56"/>
    </location>
</feature>
<dbReference type="AlphaFoldDB" id="A0A1Q8RAB7"/>
<dbReference type="OrthoDB" id="5521299at2759"/>
<evidence type="ECO:0000313" key="3">
    <source>
        <dbReference type="Proteomes" id="UP000186583"/>
    </source>
</evidence>
<comment type="caution">
    <text evidence="2">The sequence shown here is derived from an EMBL/GenBank/DDBJ whole genome shotgun (WGS) entry which is preliminary data.</text>
</comment>
<feature type="compositionally biased region" description="Polar residues" evidence="1">
    <location>
        <begin position="308"/>
        <end position="318"/>
    </location>
</feature>
<proteinExistence type="predicted"/>
<evidence type="ECO:0000256" key="1">
    <source>
        <dbReference type="SAM" id="MobiDB-lite"/>
    </source>
</evidence>
<feature type="region of interest" description="Disordered" evidence="1">
    <location>
        <begin position="307"/>
        <end position="333"/>
    </location>
</feature>